<sequence length="263" mass="31159">MAILRSYNIGKNVNLALRWKKFTFYFLVLSYFTYNGVDKTLNTKFNRLLATYERQMELERTRRREKLPDRRPYTKKRNAYDNLSAYSHVKRNDLSNIDVYMKNYKKRYMRKKGLSKLDCYYENKIFRKFNNICDIGKKMQYDENLSKKVFLKKYGLGLIIFALIPVLGFIFPILFGFSRKFPGILGPCPLDHFKNSGTGEHETDNGLQNCTTKWIEKKSDLIGNFECANMIFTIIMVTIVILFFIYIFIKVIKYEKIKAGKGK</sequence>
<dbReference type="VEuPathDB" id="PlasmoDB:PVW1_050007000"/>
<name>A0A564ZVI9_PLAVI</name>
<gene>
    <name evidence="2" type="ORF">PVP01_0840300</name>
</gene>
<feature type="transmembrane region" description="Helical" evidence="1">
    <location>
        <begin position="154"/>
        <end position="177"/>
    </location>
</feature>
<proteinExistence type="predicted"/>
<keyword evidence="1" id="KW-0812">Transmembrane</keyword>
<dbReference type="EMBL" id="LT635619">
    <property type="protein sequence ID" value="VUZ95551.1"/>
    <property type="molecule type" value="Genomic_DNA"/>
</dbReference>
<dbReference type="AlphaFoldDB" id="A0A564ZVI9"/>
<keyword evidence="1" id="KW-1133">Transmembrane helix</keyword>
<dbReference type="VEuPathDB" id="PlasmoDB:PVPAM_110070400"/>
<accession>A0A564ZVI9</accession>
<protein>
    <recommendedName>
        <fullName evidence="4">Fam-m protein</fullName>
    </recommendedName>
</protein>
<evidence type="ECO:0000256" key="1">
    <source>
        <dbReference type="SAM" id="Phobius"/>
    </source>
</evidence>
<evidence type="ECO:0008006" key="4">
    <source>
        <dbReference type="Google" id="ProtNLM"/>
    </source>
</evidence>
<evidence type="ECO:0000313" key="2">
    <source>
        <dbReference type="EMBL" id="VUZ95551.1"/>
    </source>
</evidence>
<dbReference type="Proteomes" id="UP000220605">
    <property type="component" value="Chromosome 8"/>
</dbReference>
<reference evidence="3" key="1">
    <citation type="submission" date="2016-07" db="EMBL/GenBank/DDBJ databases">
        <authorList>
            <consortium name="Pathogen Informatics"/>
        </authorList>
    </citation>
    <scope>NUCLEOTIDE SEQUENCE [LARGE SCALE GENOMIC DNA]</scope>
</reference>
<dbReference type="OrthoDB" id="10382645at2759"/>
<dbReference type="Pfam" id="PF12420">
    <property type="entry name" value="DUF3671"/>
    <property type="match status" value="1"/>
</dbReference>
<dbReference type="InterPro" id="IPR022139">
    <property type="entry name" value="Fam-L/Fam-M-like_plasmodium"/>
</dbReference>
<dbReference type="VEuPathDB" id="PlasmoDB:PVP01_0840300"/>
<feature type="transmembrane region" description="Helical" evidence="1">
    <location>
        <begin position="230"/>
        <end position="249"/>
    </location>
</feature>
<organism evidence="2 3">
    <name type="scientific">Plasmodium vivax</name>
    <name type="common">malaria parasite P. vivax</name>
    <dbReference type="NCBI Taxonomy" id="5855"/>
    <lineage>
        <taxon>Eukaryota</taxon>
        <taxon>Sar</taxon>
        <taxon>Alveolata</taxon>
        <taxon>Apicomplexa</taxon>
        <taxon>Aconoidasida</taxon>
        <taxon>Haemosporida</taxon>
        <taxon>Plasmodiidae</taxon>
        <taxon>Plasmodium</taxon>
        <taxon>Plasmodium (Plasmodium)</taxon>
    </lineage>
</organism>
<dbReference type="VEuPathDB" id="PlasmoDB:PVX_178275"/>
<evidence type="ECO:0000313" key="3">
    <source>
        <dbReference type="Proteomes" id="UP000220605"/>
    </source>
</evidence>
<keyword evidence="1" id="KW-0472">Membrane</keyword>